<feature type="transmembrane region" description="Helical" evidence="1">
    <location>
        <begin position="25"/>
        <end position="44"/>
    </location>
</feature>
<dbReference type="Proteomes" id="UP000034507">
    <property type="component" value="Unassembled WGS sequence"/>
</dbReference>
<name>A0A0G0X7Z5_UNCKA</name>
<accession>A0A0G0X7Z5</accession>
<organism evidence="2 3">
    <name type="scientific">candidate division WWE3 bacterium GW2011_GWC1_41_7</name>
    <dbReference type="NCBI Taxonomy" id="1619119"/>
    <lineage>
        <taxon>Bacteria</taxon>
        <taxon>Katanobacteria</taxon>
    </lineage>
</organism>
<keyword evidence="1" id="KW-0472">Membrane</keyword>
<keyword evidence="1" id="KW-0812">Transmembrane</keyword>
<evidence type="ECO:0000313" key="3">
    <source>
        <dbReference type="Proteomes" id="UP000034507"/>
    </source>
</evidence>
<protein>
    <submittedName>
        <fullName evidence="2">Uncharacterized protein</fullName>
    </submittedName>
</protein>
<dbReference type="EMBL" id="LCBX01000007">
    <property type="protein sequence ID" value="KKS21159.1"/>
    <property type="molecule type" value="Genomic_DNA"/>
</dbReference>
<evidence type="ECO:0000256" key="1">
    <source>
        <dbReference type="SAM" id="Phobius"/>
    </source>
</evidence>
<keyword evidence="1" id="KW-1133">Transmembrane helix</keyword>
<comment type="caution">
    <text evidence="2">The sequence shown here is derived from an EMBL/GenBank/DDBJ whole genome shotgun (WGS) entry which is preliminary data.</text>
</comment>
<dbReference type="AlphaFoldDB" id="A0A0G0X7Z5"/>
<reference evidence="2 3" key="1">
    <citation type="journal article" date="2015" name="Nature">
        <title>rRNA introns, odd ribosomes, and small enigmatic genomes across a large radiation of phyla.</title>
        <authorList>
            <person name="Brown C.T."/>
            <person name="Hug L.A."/>
            <person name="Thomas B.C."/>
            <person name="Sharon I."/>
            <person name="Castelle C.J."/>
            <person name="Singh A."/>
            <person name="Wilkins M.J."/>
            <person name="Williams K.H."/>
            <person name="Banfield J.F."/>
        </authorList>
    </citation>
    <scope>NUCLEOTIDE SEQUENCE [LARGE SCALE GENOMIC DNA]</scope>
</reference>
<gene>
    <name evidence="2" type="ORF">UU77_C0007G0004</name>
</gene>
<proteinExistence type="predicted"/>
<evidence type="ECO:0000313" key="2">
    <source>
        <dbReference type="EMBL" id="KKS21159.1"/>
    </source>
</evidence>
<sequence>MDQMNTDKIEGLEYPNPIISYTKKAFPFVVGGVFVLILMTIYFFKVLTPRYEKNLEAAVHDKQTVIDNLKLKELSSTNNTRECTTNCVDQIYNWENVQEFYSIKLKEKEWIKFGSNKVGIEFEYPIESNKLVLFEFNEWPKQESDPSGIEYSWSTRELGTEYGNDNFAWGSSSDLKIGRMSVDIYKWVEKDGNYFIQSAGGNQYEVEKLLVKDTPFGTQALFYKSPCFFFCNNSSMRSPDQNILIINLPYHKRPGIESILFGIPDNFSNEDLERIISSVKLTVD</sequence>